<dbReference type="EMBL" id="JAINDJ010000007">
    <property type="protein sequence ID" value="KAG9442527.1"/>
    <property type="molecule type" value="Genomic_DNA"/>
</dbReference>
<evidence type="ECO:0000256" key="1">
    <source>
        <dbReference type="ARBA" id="ARBA00004123"/>
    </source>
</evidence>
<feature type="compositionally biased region" description="Polar residues" evidence="3">
    <location>
        <begin position="93"/>
        <end position="104"/>
    </location>
</feature>
<keyword evidence="2" id="KW-0539">Nucleus</keyword>
<dbReference type="GO" id="GO:0006355">
    <property type="term" value="P:regulation of DNA-templated transcription"/>
    <property type="evidence" value="ECO:0007669"/>
    <property type="project" value="TreeGrafter"/>
</dbReference>
<proteinExistence type="predicted"/>
<comment type="caution">
    <text evidence="4">The sequence shown here is derived from an EMBL/GenBank/DDBJ whole genome shotgun (WGS) entry which is preliminary data.</text>
</comment>
<reference evidence="4 5" key="1">
    <citation type="submission" date="2021-07" db="EMBL/GenBank/DDBJ databases">
        <title>The Aristolochia fimbriata genome: insights into angiosperm evolution, floral development and chemical biosynthesis.</title>
        <authorList>
            <person name="Jiao Y."/>
        </authorList>
    </citation>
    <scope>NUCLEOTIDE SEQUENCE [LARGE SCALE GENOMIC DNA]</scope>
    <source>
        <strain evidence="4">IBCAS-2021</strain>
        <tissue evidence="4">Leaf</tissue>
    </source>
</reference>
<dbReference type="InterPro" id="IPR009072">
    <property type="entry name" value="Histone-fold"/>
</dbReference>
<dbReference type="PANTHER" id="PTHR10252">
    <property type="entry name" value="HISTONE-LIKE TRANSCRIPTION FACTOR CCAAT-RELATED"/>
    <property type="match status" value="1"/>
</dbReference>
<sequence length="220" mass="24790">MKGKKTEIVAGKAKSKKGRRTAVAEEKAKSKKGRKTAVAEEKAKSNKGRKTAVAEEKAKPAKRRKTQVIEVNSSSETDHEEEDHGGDNKAKNHSNGNHSTTTKTNVDRRSISQGKASEECLESFSMPRVRRLMKTQADLRTNRDSLFLISSATAMFLQQLVQDAQEEDSQPRKKYSLTYKKLSSVVSKQKRYEFISDFVPERLKAKDALSQRTALKDEMR</sequence>
<evidence type="ECO:0000313" key="5">
    <source>
        <dbReference type="Proteomes" id="UP000825729"/>
    </source>
</evidence>
<comment type="subcellular location">
    <subcellularLocation>
        <location evidence="1">Nucleus</location>
    </subcellularLocation>
</comment>
<organism evidence="4 5">
    <name type="scientific">Aristolochia fimbriata</name>
    <name type="common">White veined hardy Dutchman's pipe vine</name>
    <dbReference type="NCBI Taxonomy" id="158543"/>
    <lineage>
        <taxon>Eukaryota</taxon>
        <taxon>Viridiplantae</taxon>
        <taxon>Streptophyta</taxon>
        <taxon>Embryophyta</taxon>
        <taxon>Tracheophyta</taxon>
        <taxon>Spermatophyta</taxon>
        <taxon>Magnoliopsida</taxon>
        <taxon>Magnoliidae</taxon>
        <taxon>Piperales</taxon>
        <taxon>Aristolochiaceae</taxon>
        <taxon>Aristolochia</taxon>
    </lineage>
</organism>
<dbReference type="InterPro" id="IPR050568">
    <property type="entry name" value="Transcr_DNA_Rep_Reg"/>
</dbReference>
<accession>A0AAV7E539</accession>
<evidence type="ECO:0008006" key="6">
    <source>
        <dbReference type="Google" id="ProtNLM"/>
    </source>
</evidence>
<dbReference type="PANTHER" id="PTHR10252:SF93">
    <property type="entry name" value="DNA POLYMERASE II SUBUNIT B3-1"/>
    <property type="match status" value="1"/>
</dbReference>
<name>A0AAV7E539_ARIFI</name>
<dbReference type="GO" id="GO:0005634">
    <property type="term" value="C:nucleus"/>
    <property type="evidence" value="ECO:0007669"/>
    <property type="project" value="UniProtKB-SubCell"/>
</dbReference>
<evidence type="ECO:0000313" key="4">
    <source>
        <dbReference type="EMBL" id="KAG9442527.1"/>
    </source>
</evidence>
<dbReference type="GO" id="GO:0000976">
    <property type="term" value="F:transcription cis-regulatory region binding"/>
    <property type="evidence" value="ECO:0007669"/>
    <property type="project" value="TreeGrafter"/>
</dbReference>
<dbReference type="SUPFAM" id="SSF47113">
    <property type="entry name" value="Histone-fold"/>
    <property type="match status" value="1"/>
</dbReference>
<protein>
    <recommendedName>
        <fullName evidence="6">Transcription factor CBF/NF-Y/archaeal histone domain-containing protein</fullName>
    </recommendedName>
</protein>
<feature type="region of interest" description="Disordered" evidence="3">
    <location>
        <begin position="1"/>
        <end position="119"/>
    </location>
</feature>
<evidence type="ECO:0000256" key="3">
    <source>
        <dbReference type="SAM" id="MobiDB-lite"/>
    </source>
</evidence>
<gene>
    <name evidence="4" type="ORF">H6P81_018381</name>
</gene>
<dbReference type="Proteomes" id="UP000825729">
    <property type="component" value="Unassembled WGS sequence"/>
</dbReference>
<dbReference type="GO" id="GO:0046982">
    <property type="term" value="F:protein heterodimerization activity"/>
    <property type="evidence" value="ECO:0007669"/>
    <property type="project" value="InterPro"/>
</dbReference>
<evidence type="ECO:0000256" key="2">
    <source>
        <dbReference type="ARBA" id="ARBA00023242"/>
    </source>
</evidence>
<dbReference type="Gene3D" id="1.10.20.10">
    <property type="entry name" value="Histone, subunit A"/>
    <property type="match status" value="1"/>
</dbReference>
<dbReference type="AlphaFoldDB" id="A0AAV7E539"/>
<keyword evidence="5" id="KW-1185">Reference proteome</keyword>